<comment type="caution">
    <text evidence="7">The sequence shown here is derived from an EMBL/GenBank/DDBJ whole genome shotgun (WGS) entry which is preliminary data.</text>
</comment>
<feature type="transmembrane region" description="Helical" evidence="5">
    <location>
        <begin position="406"/>
        <end position="429"/>
    </location>
</feature>
<evidence type="ECO:0000259" key="6">
    <source>
        <dbReference type="PROSITE" id="PS50928"/>
    </source>
</evidence>
<dbReference type="PANTHER" id="PTHR43496:SF1">
    <property type="entry name" value="POLYGALACTURONAN_RHAMNOGALACTURONAN TRANSPORT SYSTEM PERMEASE PROTEIN YTEP"/>
    <property type="match status" value="1"/>
</dbReference>
<evidence type="ECO:0000256" key="1">
    <source>
        <dbReference type="ARBA" id="ARBA00004141"/>
    </source>
</evidence>
<dbReference type="PROSITE" id="PS50928">
    <property type="entry name" value="ABC_TM1"/>
    <property type="match status" value="2"/>
</dbReference>
<keyword evidence="8" id="KW-1185">Reference proteome</keyword>
<comment type="similarity">
    <text evidence="5">Belongs to the binding-protein-dependent transport system permease family.</text>
</comment>
<feature type="transmembrane region" description="Helical" evidence="5">
    <location>
        <begin position="291"/>
        <end position="313"/>
    </location>
</feature>
<name>A0ABU0DYR4_9FIRM</name>
<comment type="subcellular location">
    <subcellularLocation>
        <location evidence="5">Cell membrane</location>
        <topology evidence="5">Multi-pass membrane protein</topology>
    </subcellularLocation>
    <subcellularLocation>
        <location evidence="1">Membrane</location>
        <topology evidence="1">Multi-pass membrane protein</topology>
    </subcellularLocation>
</comment>
<feature type="transmembrane region" description="Helical" evidence="5">
    <location>
        <begin position="12"/>
        <end position="35"/>
    </location>
</feature>
<feature type="domain" description="ABC transmembrane type-1" evidence="6">
    <location>
        <begin position="59"/>
        <end position="261"/>
    </location>
</feature>
<feature type="transmembrane region" description="Helical" evidence="5">
    <location>
        <begin position="471"/>
        <end position="492"/>
    </location>
</feature>
<feature type="transmembrane region" description="Helical" evidence="5">
    <location>
        <begin position="378"/>
        <end position="400"/>
    </location>
</feature>
<feature type="domain" description="ABC transmembrane type-1" evidence="6">
    <location>
        <begin position="340"/>
        <end position="530"/>
    </location>
</feature>
<protein>
    <submittedName>
        <fullName evidence="7">Iron(III) transport system permease protein</fullName>
    </submittedName>
</protein>
<gene>
    <name evidence="7" type="ORF">J2S15_000508</name>
</gene>
<feature type="transmembrane region" description="Helical" evidence="5">
    <location>
        <begin position="240"/>
        <end position="264"/>
    </location>
</feature>
<dbReference type="Proteomes" id="UP001230220">
    <property type="component" value="Unassembled WGS sequence"/>
</dbReference>
<sequence>MLKSNRELKLIYIVLFAFFAFFLFYPLALVLIRAIQTNGVISINNIIKIVTKERFLISLGNSLKIASLSALISTTLAFFLAYVIHYTHVSKWIKKAINIIAVMPMLMPTITYGFAIIYTFGKQGVFTKLFGFQPFQLYGFNGLLIGYVIYTLPIAFILIKNTMKYVDKKQFVVSIIMGDNGRRRFFHTIFRPLLYTVVIAFIQTFFLSFTDFGIPAAIGGQYEVIASTLYNQMLGSIPNFHNGAVIALVLLIPSIVAVFVVSYIERLNVRYDKISEVALPIYKVKDRICSVFSALILFVVIAVFAVIFILPFVKEWPYNTAFTFQHFIETFQSSNLIDVVKNSFIVALATAVIGTVICYVAAIITARGKMPKFITKSIDFVSTLTNALPGMVLGIGFMFAFKGTNIQNTFTILIICNIVHFFSTPYVMIKNAFMKMNSTWETTGRLLGDSWFATLRKVMIPCSISTVFEMFGYYFINSMVTISAIIFLVGAQTSVITTKIKELQHFAKFTDIFVLSILIFIANVIIKIVMNYLTKKESEKKYV</sequence>
<keyword evidence="5" id="KW-0813">Transport</keyword>
<dbReference type="InterPro" id="IPR000515">
    <property type="entry name" value="MetI-like"/>
</dbReference>
<keyword evidence="2 5" id="KW-0812">Transmembrane</keyword>
<reference evidence="7 8" key="1">
    <citation type="submission" date="2023-07" db="EMBL/GenBank/DDBJ databases">
        <title>Genomic Encyclopedia of Type Strains, Phase IV (KMG-IV): sequencing the most valuable type-strain genomes for metagenomic binning, comparative biology and taxonomic classification.</title>
        <authorList>
            <person name="Goeker M."/>
        </authorList>
    </citation>
    <scope>NUCLEOTIDE SEQUENCE [LARGE SCALE GENOMIC DNA]</scope>
    <source>
        <strain evidence="7 8">DSM 16784</strain>
    </source>
</reference>
<dbReference type="SUPFAM" id="SSF161098">
    <property type="entry name" value="MetI-like"/>
    <property type="match status" value="2"/>
</dbReference>
<evidence type="ECO:0000313" key="8">
    <source>
        <dbReference type="Proteomes" id="UP001230220"/>
    </source>
</evidence>
<feature type="transmembrane region" description="Helical" evidence="5">
    <location>
        <begin position="65"/>
        <end position="84"/>
    </location>
</feature>
<dbReference type="CDD" id="cd06261">
    <property type="entry name" value="TM_PBP2"/>
    <property type="match status" value="2"/>
</dbReference>
<feature type="transmembrane region" description="Helical" evidence="5">
    <location>
        <begin position="512"/>
        <end position="533"/>
    </location>
</feature>
<feature type="transmembrane region" description="Helical" evidence="5">
    <location>
        <begin position="193"/>
        <end position="220"/>
    </location>
</feature>
<keyword evidence="3 5" id="KW-1133">Transmembrane helix</keyword>
<dbReference type="RefSeq" id="WP_307405175.1">
    <property type="nucleotide sequence ID" value="NZ_JAUSUR010000001.1"/>
</dbReference>
<keyword evidence="4 5" id="KW-0472">Membrane</keyword>
<evidence type="ECO:0000313" key="7">
    <source>
        <dbReference type="EMBL" id="MDQ0359777.1"/>
    </source>
</evidence>
<evidence type="ECO:0000256" key="2">
    <source>
        <dbReference type="ARBA" id="ARBA00022692"/>
    </source>
</evidence>
<feature type="transmembrane region" description="Helical" evidence="5">
    <location>
        <begin position="344"/>
        <end position="366"/>
    </location>
</feature>
<accession>A0ABU0DYR4</accession>
<dbReference type="InterPro" id="IPR035906">
    <property type="entry name" value="MetI-like_sf"/>
</dbReference>
<evidence type="ECO:0000256" key="3">
    <source>
        <dbReference type="ARBA" id="ARBA00022989"/>
    </source>
</evidence>
<evidence type="ECO:0000256" key="4">
    <source>
        <dbReference type="ARBA" id="ARBA00023136"/>
    </source>
</evidence>
<dbReference type="EMBL" id="JAUSUR010000001">
    <property type="protein sequence ID" value="MDQ0359777.1"/>
    <property type="molecule type" value="Genomic_DNA"/>
</dbReference>
<proteinExistence type="inferred from homology"/>
<organism evidence="7 8">
    <name type="scientific">Breznakia pachnodae</name>
    <dbReference type="NCBI Taxonomy" id="265178"/>
    <lineage>
        <taxon>Bacteria</taxon>
        <taxon>Bacillati</taxon>
        <taxon>Bacillota</taxon>
        <taxon>Erysipelotrichia</taxon>
        <taxon>Erysipelotrichales</taxon>
        <taxon>Erysipelotrichaceae</taxon>
        <taxon>Breznakia</taxon>
    </lineage>
</organism>
<dbReference type="PANTHER" id="PTHR43496">
    <property type="entry name" value="PROTEIN LPLB"/>
    <property type="match status" value="1"/>
</dbReference>
<dbReference type="Pfam" id="PF00528">
    <property type="entry name" value="BPD_transp_1"/>
    <property type="match status" value="2"/>
</dbReference>
<evidence type="ECO:0000256" key="5">
    <source>
        <dbReference type="RuleBase" id="RU363032"/>
    </source>
</evidence>
<feature type="transmembrane region" description="Helical" evidence="5">
    <location>
        <begin position="138"/>
        <end position="159"/>
    </location>
</feature>
<feature type="transmembrane region" description="Helical" evidence="5">
    <location>
        <begin position="96"/>
        <end position="118"/>
    </location>
</feature>
<dbReference type="Gene3D" id="1.10.3720.10">
    <property type="entry name" value="MetI-like"/>
    <property type="match status" value="2"/>
</dbReference>